<organism evidence="2 3">
    <name type="scientific">Rodentibacter trehalosifermentans</name>
    <dbReference type="NCBI Taxonomy" id="1908263"/>
    <lineage>
        <taxon>Bacteria</taxon>
        <taxon>Pseudomonadati</taxon>
        <taxon>Pseudomonadota</taxon>
        <taxon>Gammaproteobacteria</taxon>
        <taxon>Pasteurellales</taxon>
        <taxon>Pasteurellaceae</taxon>
        <taxon>Rodentibacter</taxon>
    </lineage>
</organism>
<keyword evidence="1" id="KW-1133">Transmembrane helix</keyword>
<dbReference type="Proteomes" id="UP000189161">
    <property type="component" value="Unassembled WGS sequence"/>
</dbReference>
<comment type="caution">
    <text evidence="2">The sequence shown here is derived from an EMBL/GenBank/DDBJ whole genome shotgun (WGS) entry which is preliminary data.</text>
</comment>
<dbReference type="AlphaFoldDB" id="A0A1V3J6X4"/>
<feature type="transmembrane region" description="Helical" evidence="1">
    <location>
        <begin position="7"/>
        <end position="24"/>
    </location>
</feature>
<sequence>MKNTTIFTLMTITMLFIALILNFIKEGINVYTYIALSTLIIQIIVFTMTLQKNNQRKELENKLKEIIDKTSPR</sequence>
<keyword evidence="1" id="KW-0812">Transmembrane</keyword>
<protein>
    <submittedName>
        <fullName evidence="2">Uncharacterized protein</fullName>
    </submittedName>
</protein>
<keyword evidence="1" id="KW-0472">Membrane</keyword>
<dbReference type="RefSeq" id="WP_077477628.1">
    <property type="nucleotide sequence ID" value="NZ_MLHL01000006.1"/>
</dbReference>
<name>A0A1V3J6X4_9PAST</name>
<dbReference type="OrthoDB" id="9950962at2"/>
<reference evidence="2 3" key="1">
    <citation type="submission" date="2016-10" db="EMBL/GenBank/DDBJ databases">
        <title>Rodentibacter gen. nov. and new species.</title>
        <authorList>
            <person name="Christensen H."/>
        </authorList>
    </citation>
    <scope>NUCLEOTIDE SEQUENCE [LARGE SCALE GENOMIC DNA]</scope>
    <source>
        <strain evidence="2 3">H1987082031</strain>
    </source>
</reference>
<evidence type="ECO:0000256" key="1">
    <source>
        <dbReference type="SAM" id="Phobius"/>
    </source>
</evidence>
<feature type="transmembrane region" description="Helical" evidence="1">
    <location>
        <begin position="30"/>
        <end position="50"/>
    </location>
</feature>
<gene>
    <name evidence="2" type="ORF">BKK52_01320</name>
</gene>
<proteinExistence type="predicted"/>
<evidence type="ECO:0000313" key="2">
    <source>
        <dbReference type="EMBL" id="OOF50816.1"/>
    </source>
</evidence>
<evidence type="ECO:0000313" key="3">
    <source>
        <dbReference type="Proteomes" id="UP000189161"/>
    </source>
</evidence>
<keyword evidence="3" id="KW-1185">Reference proteome</keyword>
<accession>A0A1V3J6X4</accession>
<dbReference type="EMBL" id="MLHL01000006">
    <property type="protein sequence ID" value="OOF50816.1"/>
    <property type="molecule type" value="Genomic_DNA"/>
</dbReference>